<dbReference type="Gene3D" id="4.10.1050.10">
    <property type="entry name" value="At2g23090-like"/>
    <property type="match status" value="1"/>
</dbReference>
<dbReference type="SUPFAM" id="SSF118359">
    <property type="entry name" value="Expressed protein At2g23090/F21P24.15"/>
    <property type="match status" value="1"/>
</dbReference>
<feature type="domain" description="Small EDRK-rich factor-like N-terminal" evidence="1">
    <location>
        <begin position="3"/>
        <end position="37"/>
    </location>
</feature>
<dbReference type="InterPro" id="IPR039438">
    <property type="entry name" value="At2g23090-like_Znf"/>
</dbReference>
<feature type="domain" description="At2g23090-like zinc-binding" evidence="2">
    <location>
        <begin position="40"/>
        <end position="76"/>
    </location>
</feature>
<accession>A0A6U4UFZ4</accession>
<dbReference type="PANTHER" id="PTHR33788">
    <property type="entry name" value="OS07G0114300 PROTEIN"/>
    <property type="match status" value="1"/>
</dbReference>
<dbReference type="InterPro" id="IPR026939">
    <property type="entry name" value="ZNF706/At2g23090_sf"/>
</dbReference>
<reference evidence="3" key="1">
    <citation type="submission" date="2021-01" db="EMBL/GenBank/DDBJ databases">
        <authorList>
            <person name="Corre E."/>
            <person name="Pelletier E."/>
            <person name="Niang G."/>
            <person name="Scheremetjew M."/>
            <person name="Finn R."/>
            <person name="Kale V."/>
            <person name="Holt S."/>
            <person name="Cochrane G."/>
            <person name="Meng A."/>
            <person name="Brown T."/>
            <person name="Cohen L."/>
        </authorList>
    </citation>
    <scope>NUCLEOTIDE SEQUENCE</scope>
    <source>
        <strain evidence="3">CCMP644</strain>
    </source>
</reference>
<protein>
    <submittedName>
        <fullName evidence="3">Uncharacterized protein</fullName>
    </submittedName>
</protein>
<dbReference type="InterPro" id="IPR007513">
    <property type="entry name" value="SERF-like_N"/>
</dbReference>
<evidence type="ECO:0000313" key="3">
    <source>
        <dbReference type="EMBL" id="CAD8954651.1"/>
    </source>
</evidence>
<proteinExistence type="predicted"/>
<organism evidence="3">
    <name type="scientific">Hemiselmis andersenii</name>
    <name type="common">Cryptophyte alga</name>
    <dbReference type="NCBI Taxonomy" id="464988"/>
    <lineage>
        <taxon>Eukaryota</taxon>
        <taxon>Cryptophyceae</taxon>
        <taxon>Cryptomonadales</taxon>
        <taxon>Hemiselmidaceae</taxon>
        <taxon>Hemiselmis</taxon>
    </lineage>
</organism>
<gene>
    <name evidence="3" type="ORF">HAND00432_LOCUS9189</name>
</gene>
<evidence type="ECO:0000259" key="1">
    <source>
        <dbReference type="Pfam" id="PF04419"/>
    </source>
</evidence>
<dbReference type="Pfam" id="PF04419">
    <property type="entry name" value="SERF-like_N"/>
    <property type="match status" value="1"/>
</dbReference>
<dbReference type="AlphaFoldDB" id="A0A6U4UFZ4"/>
<name>A0A6U4UFZ4_HEMAN</name>
<dbReference type="PANTHER" id="PTHR33788:SF1">
    <property type="entry name" value="ZINC-BINDING PROTEIN"/>
    <property type="match status" value="1"/>
</dbReference>
<dbReference type="InterPro" id="IPR039713">
    <property type="entry name" value="At2g23090-like"/>
</dbReference>
<dbReference type="EMBL" id="HBFX01015259">
    <property type="protein sequence ID" value="CAD8954651.1"/>
    <property type="molecule type" value="Transcribed_RNA"/>
</dbReference>
<sequence length="145" mass="15539">MGGGNAQKSEIARQRNAAAAAAKAGGKSQMADNAKSMSIKCTICKQAFMCTQGEQDLQTHVTSKHPKSTFEDCFPDMVKYVAVPNQGVVFKGKALALSALGSDAKKGYPKDCGAVEFQTKEEAIAHVIAEVSYINDEEGVEYREE</sequence>
<dbReference type="Pfam" id="PF12907">
    <property type="entry name" value="zf-met2"/>
    <property type="match status" value="1"/>
</dbReference>
<evidence type="ECO:0000259" key="2">
    <source>
        <dbReference type="Pfam" id="PF12907"/>
    </source>
</evidence>